<organism evidence="1 2">
    <name type="scientific">Paenibacillus polymyxa</name>
    <name type="common">Bacillus polymyxa</name>
    <dbReference type="NCBI Taxonomy" id="1406"/>
    <lineage>
        <taxon>Bacteria</taxon>
        <taxon>Bacillati</taxon>
        <taxon>Bacillota</taxon>
        <taxon>Bacilli</taxon>
        <taxon>Bacillales</taxon>
        <taxon>Paenibacillaceae</taxon>
        <taxon>Paenibacillus</taxon>
    </lineage>
</organism>
<gene>
    <name evidence="1" type="ORF">NCTC10343_05601</name>
</gene>
<accession>A0A379LT32</accession>
<dbReference type="AlphaFoldDB" id="A0A379LT32"/>
<sequence>MMYAKMTRNLDTLGRLVIPKGVLITCDISSNDSVEFFVDEETSTISLKKYIGQSCKFCQSTDELSYFKGSLICKSCTYMLKIPPTNKQVLQPKEIMAQMLLDLHEKHPTATQQEYADMLGISKSRVSQLIQKMSNQ</sequence>
<evidence type="ECO:0000313" key="2">
    <source>
        <dbReference type="Proteomes" id="UP000254400"/>
    </source>
</evidence>
<dbReference type="RefSeq" id="WP_019688369.1">
    <property type="nucleotide sequence ID" value="NZ_CP036497.1"/>
</dbReference>
<dbReference type="Gene3D" id="2.10.260.10">
    <property type="match status" value="1"/>
</dbReference>
<name>A0A379LT32_PAEPO</name>
<dbReference type="SUPFAM" id="SSF89447">
    <property type="entry name" value="AbrB/MazE/MraZ-like"/>
    <property type="match status" value="1"/>
</dbReference>
<dbReference type="EMBL" id="UGSC01000002">
    <property type="protein sequence ID" value="SUE13179.1"/>
    <property type="molecule type" value="Genomic_DNA"/>
</dbReference>
<proteinExistence type="predicted"/>
<evidence type="ECO:0000313" key="1">
    <source>
        <dbReference type="EMBL" id="SUE13179.1"/>
    </source>
</evidence>
<dbReference type="Proteomes" id="UP000254400">
    <property type="component" value="Unassembled WGS sequence"/>
</dbReference>
<dbReference type="GeneID" id="93350967"/>
<dbReference type="InterPro" id="IPR037914">
    <property type="entry name" value="SpoVT-AbrB_sf"/>
</dbReference>
<protein>
    <submittedName>
        <fullName evidence="1">Regulators of stationary/sporulation gene expression</fullName>
    </submittedName>
</protein>
<reference evidence="1 2" key="1">
    <citation type="submission" date="2018-06" db="EMBL/GenBank/DDBJ databases">
        <authorList>
            <consortium name="Pathogen Informatics"/>
            <person name="Doyle S."/>
        </authorList>
    </citation>
    <scope>NUCLEOTIDE SEQUENCE [LARGE SCALE GENOMIC DNA]</scope>
    <source>
        <strain evidence="1 2">NCTC10343</strain>
    </source>
</reference>